<dbReference type="Proteomes" id="UP001163046">
    <property type="component" value="Unassembled WGS sequence"/>
</dbReference>
<protein>
    <submittedName>
        <fullName evidence="2">Uncharacterized protein</fullName>
    </submittedName>
</protein>
<evidence type="ECO:0000313" key="3">
    <source>
        <dbReference type="Proteomes" id="UP001163046"/>
    </source>
</evidence>
<keyword evidence="3" id="KW-1185">Reference proteome</keyword>
<dbReference type="EMBL" id="MU825417">
    <property type="protein sequence ID" value="KAJ7390378.1"/>
    <property type="molecule type" value="Genomic_DNA"/>
</dbReference>
<dbReference type="AlphaFoldDB" id="A0A9W9ZYU8"/>
<gene>
    <name evidence="2" type="ORF">OS493_025629</name>
</gene>
<sequence length="86" mass="9508">MEVAERSTRGAVFFKCVRVDYDKEKGKLKLSEGEIVGHDVAPDRGGEDDKSRGDDDSLTEDDVKKLEIIKKAVLIPERAEESVNSG</sequence>
<feature type="region of interest" description="Disordered" evidence="1">
    <location>
        <begin position="33"/>
        <end position="59"/>
    </location>
</feature>
<comment type="caution">
    <text evidence="2">The sequence shown here is derived from an EMBL/GenBank/DDBJ whole genome shotgun (WGS) entry which is preliminary data.</text>
</comment>
<evidence type="ECO:0000256" key="1">
    <source>
        <dbReference type="SAM" id="MobiDB-lite"/>
    </source>
</evidence>
<evidence type="ECO:0000313" key="2">
    <source>
        <dbReference type="EMBL" id="KAJ7390378.1"/>
    </source>
</evidence>
<reference evidence="2" key="1">
    <citation type="submission" date="2023-01" db="EMBL/GenBank/DDBJ databases">
        <title>Genome assembly of the deep-sea coral Lophelia pertusa.</title>
        <authorList>
            <person name="Herrera S."/>
            <person name="Cordes E."/>
        </authorList>
    </citation>
    <scope>NUCLEOTIDE SEQUENCE</scope>
    <source>
        <strain evidence="2">USNM1676648</strain>
        <tissue evidence="2">Polyp</tissue>
    </source>
</reference>
<accession>A0A9W9ZYU8</accession>
<proteinExistence type="predicted"/>
<name>A0A9W9ZYU8_9CNID</name>
<organism evidence="2 3">
    <name type="scientific">Desmophyllum pertusum</name>
    <dbReference type="NCBI Taxonomy" id="174260"/>
    <lineage>
        <taxon>Eukaryota</taxon>
        <taxon>Metazoa</taxon>
        <taxon>Cnidaria</taxon>
        <taxon>Anthozoa</taxon>
        <taxon>Hexacorallia</taxon>
        <taxon>Scleractinia</taxon>
        <taxon>Caryophylliina</taxon>
        <taxon>Caryophylliidae</taxon>
        <taxon>Desmophyllum</taxon>
    </lineage>
</organism>